<dbReference type="AlphaFoldDB" id="A0A8H6G306"/>
<comment type="caution">
    <text evidence="1">The sequence shown here is derived from an EMBL/GenBank/DDBJ whole genome shotgun (WGS) entry which is preliminary data.</text>
</comment>
<reference evidence="1 2" key="1">
    <citation type="journal article" date="2020" name="Genomics">
        <title>Complete, high-quality genomes from long-read metagenomic sequencing of two wolf lichen thalli reveals enigmatic genome architecture.</title>
        <authorList>
            <person name="McKenzie S.K."/>
            <person name="Walston R.F."/>
            <person name="Allen J.L."/>
        </authorList>
    </citation>
    <scope>NUCLEOTIDE SEQUENCE [LARGE SCALE GENOMIC DNA]</scope>
    <source>
        <strain evidence="1">WasteWater2</strain>
    </source>
</reference>
<dbReference type="GeneID" id="59283783"/>
<accession>A0A8H6G306</accession>
<dbReference type="Proteomes" id="UP000578531">
    <property type="component" value="Unassembled WGS sequence"/>
</dbReference>
<dbReference type="RefSeq" id="XP_037168840.1">
    <property type="nucleotide sequence ID" value="XM_037304045.1"/>
</dbReference>
<keyword evidence="2" id="KW-1185">Reference proteome</keyword>
<name>A0A8H6G306_9LECA</name>
<organism evidence="1 2">
    <name type="scientific">Letharia columbiana</name>
    <dbReference type="NCBI Taxonomy" id="112416"/>
    <lineage>
        <taxon>Eukaryota</taxon>
        <taxon>Fungi</taxon>
        <taxon>Dikarya</taxon>
        <taxon>Ascomycota</taxon>
        <taxon>Pezizomycotina</taxon>
        <taxon>Lecanoromycetes</taxon>
        <taxon>OSLEUM clade</taxon>
        <taxon>Lecanoromycetidae</taxon>
        <taxon>Lecanorales</taxon>
        <taxon>Lecanorineae</taxon>
        <taxon>Parmeliaceae</taxon>
        <taxon>Letharia</taxon>
    </lineage>
</organism>
<evidence type="ECO:0000313" key="1">
    <source>
        <dbReference type="EMBL" id="KAF6239565.1"/>
    </source>
</evidence>
<evidence type="ECO:0000313" key="2">
    <source>
        <dbReference type="Proteomes" id="UP000578531"/>
    </source>
</evidence>
<proteinExistence type="predicted"/>
<protein>
    <submittedName>
        <fullName evidence="1">Uncharacterized protein</fullName>
    </submittedName>
</protein>
<dbReference type="EMBL" id="JACCJC010000005">
    <property type="protein sequence ID" value="KAF6239565.1"/>
    <property type="molecule type" value="Genomic_DNA"/>
</dbReference>
<sequence>MQSIAFWEITVTPLGIALYFGRISASETRSLYNLDVSVFSLSLCFCVSVSAPAPMDKVGIEAFPRNISELSSSRYRRLRKLELDGRVHWPGPSHRRANAAAWGLCSTLLQLQE</sequence>
<gene>
    <name evidence="1" type="ORF">HO173_002109</name>
</gene>